<evidence type="ECO:0000259" key="2">
    <source>
        <dbReference type="Pfam" id="PF06722"/>
    </source>
</evidence>
<feature type="domain" description="Erythromycin biosynthesis protein CIII-like C-terminal" evidence="2">
    <location>
        <begin position="172"/>
        <end position="261"/>
    </location>
</feature>
<dbReference type="PANTHER" id="PTHR48050">
    <property type="entry name" value="STEROL 3-BETA-GLUCOSYLTRANSFERASE"/>
    <property type="match status" value="1"/>
</dbReference>
<dbReference type="InterPro" id="IPR010610">
    <property type="entry name" value="EryCIII-like_C"/>
</dbReference>
<evidence type="ECO:0000313" key="3">
    <source>
        <dbReference type="EMBL" id="AXK34874.1"/>
    </source>
</evidence>
<organism evidence="3 4">
    <name type="scientific">Streptomyces armeniacus</name>
    <dbReference type="NCBI Taxonomy" id="83291"/>
    <lineage>
        <taxon>Bacteria</taxon>
        <taxon>Bacillati</taxon>
        <taxon>Actinomycetota</taxon>
        <taxon>Actinomycetes</taxon>
        <taxon>Kitasatosporales</taxon>
        <taxon>Streptomycetaceae</taxon>
        <taxon>Streptomyces</taxon>
    </lineage>
</organism>
<name>A0A345XTA8_9ACTN</name>
<dbReference type="RefSeq" id="WP_208880635.1">
    <property type="nucleotide sequence ID" value="NZ_CP031320.1"/>
</dbReference>
<dbReference type="Proteomes" id="UP000254425">
    <property type="component" value="Chromosome"/>
</dbReference>
<gene>
    <name evidence="3" type="ORF">DVA86_21715</name>
</gene>
<dbReference type="Gene3D" id="3.40.50.2000">
    <property type="entry name" value="Glycogen Phosphorylase B"/>
    <property type="match status" value="3"/>
</dbReference>
<evidence type="ECO:0000313" key="4">
    <source>
        <dbReference type="Proteomes" id="UP000254425"/>
    </source>
</evidence>
<proteinExistence type="predicted"/>
<dbReference type="EMBL" id="CP031320">
    <property type="protein sequence ID" value="AXK34874.1"/>
    <property type="molecule type" value="Genomic_DNA"/>
</dbReference>
<keyword evidence="1" id="KW-0808">Transferase</keyword>
<sequence>MRHFVLLPAAHNSTVEPALDVGKAMVTRGHRVTLILHERHAGLVQEPGIRTIAHDIDEPVTGTTEYPLPLIERELDGDLPDVLFYDVGFFALARLLAHRWSRPTVQLFPHFGAKAAFRPIGEAIEIETGNSPDSLRSIGMAFQDAEWHIVHSFGHEPEPGGPGADEFRAAYDRLPHRQALPYARVLVCHGELGSVMEALYYGAPVVIVPRTPEHRFLARHVTKLGLGVTVQPDALTARTLCTAVDRLVRNRRVRENAVRMSRTCRGAGGVSQAVELLERWLAEGHGEPGPPLLRVTVRSG</sequence>
<keyword evidence="4" id="KW-1185">Reference proteome</keyword>
<evidence type="ECO:0000256" key="1">
    <source>
        <dbReference type="ARBA" id="ARBA00022679"/>
    </source>
</evidence>
<dbReference type="Pfam" id="PF06722">
    <property type="entry name" value="EryCIII-like_C"/>
    <property type="match status" value="1"/>
</dbReference>
<dbReference type="AlphaFoldDB" id="A0A345XTA8"/>
<dbReference type="InterPro" id="IPR050426">
    <property type="entry name" value="Glycosyltransferase_28"/>
</dbReference>
<accession>A0A345XTA8</accession>
<protein>
    <recommendedName>
        <fullName evidence="2">Erythromycin biosynthesis protein CIII-like C-terminal domain-containing protein</fullName>
    </recommendedName>
</protein>
<dbReference type="KEGG" id="sarm:DVA86_21715"/>
<dbReference type="SUPFAM" id="SSF53756">
    <property type="entry name" value="UDP-Glycosyltransferase/glycogen phosphorylase"/>
    <property type="match status" value="1"/>
</dbReference>
<dbReference type="PANTHER" id="PTHR48050:SF13">
    <property type="entry name" value="STEROL 3-BETA-GLUCOSYLTRANSFERASE UGT80A2"/>
    <property type="match status" value="1"/>
</dbReference>
<reference evidence="3 4" key="1">
    <citation type="submission" date="2018-07" db="EMBL/GenBank/DDBJ databases">
        <title>Draft genome of the type strain Streptomyces armeniacus ATCC 15676.</title>
        <authorList>
            <person name="Labana P."/>
            <person name="Gosse J.T."/>
            <person name="Boddy C.N."/>
        </authorList>
    </citation>
    <scope>NUCLEOTIDE SEQUENCE [LARGE SCALE GENOMIC DNA]</scope>
    <source>
        <strain evidence="3 4">ATCC 15676</strain>
    </source>
</reference>
<dbReference type="GO" id="GO:0016757">
    <property type="term" value="F:glycosyltransferase activity"/>
    <property type="evidence" value="ECO:0007669"/>
    <property type="project" value="UniProtKB-ARBA"/>
</dbReference>